<dbReference type="Gene3D" id="3.30.1370.10">
    <property type="entry name" value="K Homology domain, type 1"/>
    <property type="match status" value="1"/>
</dbReference>
<feature type="region of interest" description="Disordered" evidence="3">
    <location>
        <begin position="1"/>
        <end position="48"/>
    </location>
</feature>
<dbReference type="PANTHER" id="PTHR10627:SF78">
    <property type="entry name" value="PROTEIN BICAUDAL C HOMOLOG 1"/>
    <property type="match status" value="1"/>
</dbReference>
<dbReference type="InterPro" id="IPR004088">
    <property type="entry name" value="KH_dom_type_1"/>
</dbReference>
<dbReference type="CDD" id="cd22421">
    <property type="entry name" value="KH-I_BICC1_rpt2"/>
    <property type="match status" value="1"/>
</dbReference>
<dbReference type="Gene3D" id="3.30.310.270">
    <property type="match status" value="1"/>
</dbReference>
<feature type="domain" description="K Homology" evidence="4">
    <location>
        <begin position="258"/>
        <end position="328"/>
    </location>
</feature>
<dbReference type="InterPro" id="IPR004087">
    <property type="entry name" value="KH_dom"/>
</dbReference>
<dbReference type="InterPro" id="IPR047554">
    <property type="entry name" value="BICC1_KH-I_rpt2"/>
</dbReference>
<proteinExistence type="predicted"/>
<dbReference type="GeneTree" id="ENSGT00940000156276"/>
<evidence type="ECO:0000313" key="5">
    <source>
        <dbReference type="Ensembl" id="ENSATEP00000075270.1"/>
    </source>
</evidence>
<sequence>MAAHRDTWSGDLQQSDRGSSSQRSRLPGEEEDVGGPRPRPGLERTQERFRVDRKKLEAMLAASEGRVNARENFFQKVIFIFIFADPYIRVIGTRENVREAKDRITSVLYTKTNKVTLKMDVSHKDQSHIIGRGGVNIKRLEEETGCQIYFPDFNRKKTAEKSNQVSLVGEPGEVEAARVKIRELLPLVLFISLPPSMQCDFSSPTVQHISQTYNITVSFLTPMCLCKTTVVVRGSHSAVKTGAALLLQCLAGSLASTVLVTTYLEVLPQHRLFMKGCNGCNVKHITQTTGAQIYFPDPNSPQDKSTVQIQGNIQSACLAWQYLMGCSPLVIMFNIKKSTEVNPQCITSLMEQLDVTINITPMPAQPCMFVAVKSVERNAVNMYRALKVILGLESNRVSSFSPSATLNSPTDSPSPSLGKDTSNYFMTFFYDDSCKSRYTAHAYVGLMSSDAFVEEGIPRSPFHSAHGSGRLALYKTSSGKQQVVEILQGTNNSHLHSSLRPVADERASGSEQVAERAERGRLSFGNMQLFNYAEKKPLATIGFSTVLVLNQPSTVSSPKKKQNKSCLVQLTVF</sequence>
<dbReference type="SUPFAM" id="SSF54791">
    <property type="entry name" value="Eukaryotic type KH-domain (KH-domain type I)"/>
    <property type="match status" value="2"/>
</dbReference>
<dbReference type="Pfam" id="PF22985">
    <property type="entry name" value="KH_BICC1"/>
    <property type="match status" value="2"/>
</dbReference>
<dbReference type="PANTHER" id="PTHR10627">
    <property type="entry name" value="SCP160"/>
    <property type="match status" value="1"/>
</dbReference>
<dbReference type="InterPro" id="IPR054727">
    <property type="entry name" value="BICC1_KH"/>
</dbReference>
<reference evidence="5 6" key="1">
    <citation type="submission" date="2021-04" db="EMBL/GenBank/DDBJ databases">
        <authorList>
            <consortium name="Wellcome Sanger Institute Data Sharing"/>
        </authorList>
    </citation>
    <scope>NUCLEOTIDE SEQUENCE [LARGE SCALE GENOMIC DNA]</scope>
</reference>
<organism evidence="5 6">
    <name type="scientific">Anabas testudineus</name>
    <name type="common">Climbing perch</name>
    <name type="synonym">Anthias testudineus</name>
    <dbReference type="NCBI Taxonomy" id="64144"/>
    <lineage>
        <taxon>Eukaryota</taxon>
        <taxon>Metazoa</taxon>
        <taxon>Chordata</taxon>
        <taxon>Craniata</taxon>
        <taxon>Vertebrata</taxon>
        <taxon>Euteleostomi</taxon>
        <taxon>Actinopterygii</taxon>
        <taxon>Neopterygii</taxon>
        <taxon>Teleostei</taxon>
        <taxon>Neoteleostei</taxon>
        <taxon>Acanthomorphata</taxon>
        <taxon>Anabantaria</taxon>
        <taxon>Anabantiformes</taxon>
        <taxon>Anabantoidei</taxon>
        <taxon>Anabantidae</taxon>
        <taxon>Anabas</taxon>
    </lineage>
</organism>
<dbReference type="InterPro" id="IPR036612">
    <property type="entry name" value="KH_dom_type_1_sf"/>
</dbReference>
<dbReference type="Pfam" id="PF00013">
    <property type="entry name" value="KH_1"/>
    <property type="match status" value="2"/>
</dbReference>
<evidence type="ECO:0000259" key="4">
    <source>
        <dbReference type="SMART" id="SM00322"/>
    </source>
</evidence>
<evidence type="ECO:0000256" key="2">
    <source>
        <dbReference type="PROSITE-ProRule" id="PRU00117"/>
    </source>
</evidence>
<dbReference type="GO" id="GO:0003723">
    <property type="term" value="F:RNA binding"/>
    <property type="evidence" value="ECO:0007669"/>
    <property type="project" value="UniProtKB-UniRule"/>
</dbReference>
<name>A0AAQ6IDE7_ANATE</name>
<evidence type="ECO:0000313" key="6">
    <source>
        <dbReference type="Proteomes" id="UP000265040"/>
    </source>
</evidence>
<dbReference type="PROSITE" id="PS50084">
    <property type="entry name" value="KH_TYPE_1"/>
    <property type="match status" value="2"/>
</dbReference>
<reference evidence="5" key="2">
    <citation type="submission" date="2025-08" db="UniProtKB">
        <authorList>
            <consortium name="Ensembl"/>
        </authorList>
    </citation>
    <scope>IDENTIFICATION</scope>
</reference>
<protein>
    <recommendedName>
        <fullName evidence="4">K Homology domain-containing protein</fullName>
    </recommendedName>
</protein>
<dbReference type="GO" id="GO:0005737">
    <property type="term" value="C:cytoplasm"/>
    <property type="evidence" value="ECO:0007669"/>
    <property type="project" value="TreeGrafter"/>
</dbReference>
<dbReference type="SMART" id="SM00322">
    <property type="entry name" value="KH"/>
    <property type="match status" value="3"/>
</dbReference>
<keyword evidence="6" id="KW-1185">Reference proteome</keyword>
<evidence type="ECO:0000256" key="3">
    <source>
        <dbReference type="SAM" id="MobiDB-lite"/>
    </source>
</evidence>
<feature type="compositionally biased region" description="Low complexity" evidence="3">
    <location>
        <begin position="9"/>
        <end position="25"/>
    </location>
</feature>
<feature type="domain" description="K Homology" evidence="4">
    <location>
        <begin position="43"/>
        <end position="109"/>
    </location>
</feature>
<reference evidence="5" key="3">
    <citation type="submission" date="2025-09" db="UniProtKB">
        <authorList>
            <consortium name="Ensembl"/>
        </authorList>
    </citation>
    <scope>IDENTIFICATION</scope>
</reference>
<accession>A0AAQ6IDE7</accession>
<dbReference type="Proteomes" id="UP000265040">
    <property type="component" value="Chromosome 21"/>
</dbReference>
<evidence type="ECO:0000256" key="1">
    <source>
        <dbReference type="ARBA" id="ARBA00022737"/>
    </source>
</evidence>
<dbReference type="AlphaFoldDB" id="A0AAQ6IDE7"/>
<feature type="domain" description="K Homology" evidence="4">
    <location>
        <begin position="113"/>
        <end position="186"/>
    </location>
</feature>
<dbReference type="Ensembl" id="ENSATET00000080546.1">
    <property type="protein sequence ID" value="ENSATEP00000075270.1"/>
    <property type="gene ID" value="ENSATEG00000032026.1"/>
</dbReference>
<keyword evidence="1" id="KW-0677">Repeat</keyword>
<keyword evidence="2" id="KW-0694">RNA-binding</keyword>